<reference evidence="4 5" key="1">
    <citation type="journal article" date="2018" name="Mol. Plant">
        <title>The genome of Artemisia annua provides insight into the evolution of Asteraceae family and artemisinin biosynthesis.</title>
        <authorList>
            <person name="Shen Q."/>
            <person name="Zhang L."/>
            <person name="Liao Z."/>
            <person name="Wang S."/>
            <person name="Yan T."/>
            <person name="Shi P."/>
            <person name="Liu M."/>
            <person name="Fu X."/>
            <person name="Pan Q."/>
            <person name="Wang Y."/>
            <person name="Lv Z."/>
            <person name="Lu X."/>
            <person name="Zhang F."/>
            <person name="Jiang W."/>
            <person name="Ma Y."/>
            <person name="Chen M."/>
            <person name="Hao X."/>
            <person name="Li L."/>
            <person name="Tang Y."/>
            <person name="Lv G."/>
            <person name="Zhou Y."/>
            <person name="Sun X."/>
            <person name="Brodelius P.E."/>
            <person name="Rose J.K.C."/>
            <person name="Tang K."/>
        </authorList>
    </citation>
    <scope>NUCLEOTIDE SEQUENCE [LARGE SCALE GENOMIC DNA]</scope>
    <source>
        <strain evidence="5">cv. Huhao1</strain>
        <tissue evidence="4">Leaf</tissue>
    </source>
</reference>
<dbReference type="GO" id="GO:0003964">
    <property type="term" value="F:RNA-directed DNA polymerase activity"/>
    <property type="evidence" value="ECO:0007669"/>
    <property type="project" value="UniProtKB-KW"/>
</dbReference>
<keyword evidence="1" id="KW-0479">Metal-binding</keyword>
<gene>
    <name evidence="4" type="ORF">CTI12_AA073070</name>
</gene>
<evidence type="ECO:0000256" key="1">
    <source>
        <dbReference type="PROSITE-ProRule" id="PRU00047"/>
    </source>
</evidence>
<dbReference type="SUPFAM" id="SSF57756">
    <property type="entry name" value="Retrovirus zinc finger-like domains"/>
    <property type="match status" value="1"/>
</dbReference>
<evidence type="ECO:0000256" key="2">
    <source>
        <dbReference type="SAM" id="MobiDB-lite"/>
    </source>
</evidence>
<dbReference type="SMART" id="SM00343">
    <property type="entry name" value="ZnF_C2HC"/>
    <property type="match status" value="2"/>
</dbReference>
<feature type="domain" description="CCHC-type" evidence="3">
    <location>
        <begin position="302"/>
        <end position="317"/>
    </location>
</feature>
<feature type="domain" description="CCHC-type" evidence="3">
    <location>
        <begin position="337"/>
        <end position="352"/>
    </location>
</feature>
<dbReference type="GO" id="GO:0003676">
    <property type="term" value="F:nucleic acid binding"/>
    <property type="evidence" value="ECO:0007669"/>
    <property type="project" value="InterPro"/>
</dbReference>
<keyword evidence="1" id="KW-0863">Zinc-finger</keyword>
<keyword evidence="4" id="KW-0808">Transferase</keyword>
<dbReference type="Pfam" id="PF00098">
    <property type="entry name" value="zf-CCHC"/>
    <property type="match status" value="2"/>
</dbReference>
<keyword evidence="4" id="KW-0548">Nucleotidyltransferase</keyword>
<protein>
    <submittedName>
        <fullName evidence="4">Reverse transcriptase domain-containing protein</fullName>
    </submittedName>
</protein>
<sequence>MSGSFRTPKKAKKTIAGESPAFQQIVNQQLEAMLPEIVNHVSAQMGNATHQGGDGAGGSGSNGCTYKECVACKPKEFDGKGGAIALTRWVEKMEQVMDISGCTEGQKARGRIAAMSMTWEDLKALMVEEFCPSNEMQKLEEELWNHTMVGANHAGYTDRFHELARMVPHLVTPESKRIDRYIRGLVPQIRAMVRATEPTTLLSAIQKAGALTDEAVRSGTLAKTSEKRKEEAETSKKGGTAGEYKKMKSGKGFAATTPTQPAGYAGPAPMATSGGGRAFVGNLPRCAKCNKFHFANVDCNACYKCGKAGHIARTCQSGITQATPVNAWGSGVGRRACYECGSTEHLRNTCPKYVGPRGQPWQQLAIEGGQARGGR</sequence>
<proteinExistence type="predicted"/>
<dbReference type="PANTHER" id="PTHR15503">
    <property type="entry name" value="LDOC1 RELATED"/>
    <property type="match status" value="1"/>
</dbReference>
<comment type="caution">
    <text evidence="4">The sequence shown here is derived from an EMBL/GenBank/DDBJ whole genome shotgun (WGS) entry which is preliminary data.</text>
</comment>
<dbReference type="OrthoDB" id="1707959at2759"/>
<dbReference type="InterPro" id="IPR005162">
    <property type="entry name" value="Retrotrans_gag_dom"/>
</dbReference>
<dbReference type="InterPro" id="IPR001878">
    <property type="entry name" value="Znf_CCHC"/>
</dbReference>
<dbReference type="EMBL" id="PKPP01000403">
    <property type="protein sequence ID" value="PWA93212.1"/>
    <property type="molecule type" value="Genomic_DNA"/>
</dbReference>
<keyword evidence="5" id="KW-1185">Reference proteome</keyword>
<dbReference type="Gene3D" id="4.10.60.10">
    <property type="entry name" value="Zinc finger, CCHC-type"/>
    <property type="match status" value="1"/>
</dbReference>
<dbReference type="Proteomes" id="UP000245207">
    <property type="component" value="Unassembled WGS sequence"/>
</dbReference>
<evidence type="ECO:0000259" key="3">
    <source>
        <dbReference type="PROSITE" id="PS50158"/>
    </source>
</evidence>
<evidence type="ECO:0000313" key="5">
    <source>
        <dbReference type="Proteomes" id="UP000245207"/>
    </source>
</evidence>
<dbReference type="Pfam" id="PF03732">
    <property type="entry name" value="Retrotrans_gag"/>
    <property type="match status" value="1"/>
</dbReference>
<keyword evidence="1" id="KW-0862">Zinc</keyword>
<accession>A0A2U1Q5J9</accession>
<dbReference type="InterPro" id="IPR032567">
    <property type="entry name" value="RTL1-rel"/>
</dbReference>
<dbReference type="PROSITE" id="PS50158">
    <property type="entry name" value="ZF_CCHC"/>
    <property type="match status" value="2"/>
</dbReference>
<dbReference type="GO" id="GO:0008270">
    <property type="term" value="F:zinc ion binding"/>
    <property type="evidence" value="ECO:0007669"/>
    <property type="project" value="UniProtKB-KW"/>
</dbReference>
<feature type="compositionally biased region" description="Basic and acidic residues" evidence="2">
    <location>
        <begin position="224"/>
        <end position="236"/>
    </location>
</feature>
<dbReference type="InterPro" id="IPR036875">
    <property type="entry name" value="Znf_CCHC_sf"/>
</dbReference>
<evidence type="ECO:0000313" key="4">
    <source>
        <dbReference type="EMBL" id="PWA93212.1"/>
    </source>
</evidence>
<organism evidence="4 5">
    <name type="scientific">Artemisia annua</name>
    <name type="common">Sweet wormwood</name>
    <dbReference type="NCBI Taxonomy" id="35608"/>
    <lineage>
        <taxon>Eukaryota</taxon>
        <taxon>Viridiplantae</taxon>
        <taxon>Streptophyta</taxon>
        <taxon>Embryophyta</taxon>
        <taxon>Tracheophyta</taxon>
        <taxon>Spermatophyta</taxon>
        <taxon>Magnoliopsida</taxon>
        <taxon>eudicotyledons</taxon>
        <taxon>Gunneridae</taxon>
        <taxon>Pentapetalae</taxon>
        <taxon>asterids</taxon>
        <taxon>campanulids</taxon>
        <taxon>Asterales</taxon>
        <taxon>Asteraceae</taxon>
        <taxon>Asteroideae</taxon>
        <taxon>Anthemideae</taxon>
        <taxon>Artemisiinae</taxon>
        <taxon>Artemisia</taxon>
    </lineage>
</organism>
<dbReference type="PANTHER" id="PTHR15503:SF45">
    <property type="entry name" value="RNA-DIRECTED DNA POLYMERASE HOMOLOG"/>
    <property type="match status" value="1"/>
</dbReference>
<feature type="region of interest" description="Disordered" evidence="2">
    <location>
        <begin position="219"/>
        <end position="251"/>
    </location>
</feature>
<dbReference type="AlphaFoldDB" id="A0A2U1Q5J9"/>
<keyword evidence="4" id="KW-0695">RNA-directed DNA polymerase</keyword>
<name>A0A2U1Q5J9_ARTAN</name>